<name>A0A4P9W4B9_9FUNG</name>
<evidence type="ECO:0000313" key="3">
    <source>
        <dbReference type="Proteomes" id="UP000269721"/>
    </source>
</evidence>
<accession>A0A4P9W4B9</accession>
<feature type="compositionally biased region" description="Low complexity" evidence="1">
    <location>
        <begin position="111"/>
        <end position="126"/>
    </location>
</feature>
<dbReference type="AlphaFoldDB" id="A0A4P9W4B9"/>
<protein>
    <submittedName>
        <fullName evidence="2">Uncharacterized protein</fullName>
    </submittedName>
</protein>
<feature type="compositionally biased region" description="Polar residues" evidence="1">
    <location>
        <begin position="94"/>
        <end position="110"/>
    </location>
</feature>
<organism evidence="2 3">
    <name type="scientific">Blyttiomyces helicus</name>
    <dbReference type="NCBI Taxonomy" id="388810"/>
    <lineage>
        <taxon>Eukaryota</taxon>
        <taxon>Fungi</taxon>
        <taxon>Fungi incertae sedis</taxon>
        <taxon>Chytridiomycota</taxon>
        <taxon>Chytridiomycota incertae sedis</taxon>
        <taxon>Chytridiomycetes</taxon>
        <taxon>Chytridiomycetes incertae sedis</taxon>
        <taxon>Blyttiomyces</taxon>
    </lineage>
</organism>
<gene>
    <name evidence="2" type="ORF">BDK51DRAFT_31092</name>
</gene>
<sequence>MKQKRGFFSPAISPAKSLRTRNRSLIPIQITPDGKWIINKRPWEERRCSGRGKKRGKGKSFKRLSLSNRSWKGKESLEAYMWRSYEPRGHFVTHQPQHNISENGNETPQFPIQEQLAAPQQPQQQTPEEELRVLRQLQELAEMQSAFNSRTNERNCNG</sequence>
<keyword evidence="3" id="KW-1185">Reference proteome</keyword>
<reference evidence="3" key="1">
    <citation type="journal article" date="2018" name="Nat. Microbiol.">
        <title>Leveraging single-cell genomics to expand the fungal tree of life.</title>
        <authorList>
            <person name="Ahrendt S.R."/>
            <person name="Quandt C.A."/>
            <person name="Ciobanu D."/>
            <person name="Clum A."/>
            <person name="Salamov A."/>
            <person name="Andreopoulos B."/>
            <person name="Cheng J.F."/>
            <person name="Woyke T."/>
            <person name="Pelin A."/>
            <person name="Henrissat B."/>
            <person name="Reynolds N.K."/>
            <person name="Benny G.L."/>
            <person name="Smith M.E."/>
            <person name="James T.Y."/>
            <person name="Grigoriev I.V."/>
        </authorList>
    </citation>
    <scope>NUCLEOTIDE SEQUENCE [LARGE SCALE GENOMIC DNA]</scope>
</reference>
<evidence type="ECO:0000313" key="2">
    <source>
        <dbReference type="EMBL" id="RKO87034.1"/>
    </source>
</evidence>
<feature type="region of interest" description="Disordered" evidence="1">
    <location>
        <begin position="94"/>
        <end position="129"/>
    </location>
</feature>
<dbReference type="Proteomes" id="UP000269721">
    <property type="component" value="Unassembled WGS sequence"/>
</dbReference>
<dbReference type="EMBL" id="KZ997729">
    <property type="protein sequence ID" value="RKO87034.1"/>
    <property type="molecule type" value="Genomic_DNA"/>
</dbReference>
<proteinExistence type="predicted"/>
<evidence type="ECO:0000256" key="1">
    <source>
        <dbReference type="SAM" id="MobiDB-lite"/>
    </source>
</evidence>